<evidence type="ECO:0008006" key="2">
    <source>
        <dbReference type="Google" id="ProtNLM"/>
    </source>
</evidence>
<sequence>MDTIEYLHSIDLSYDKTKLLEEMNNIDFHPFNDLGPQQKGTSKIPKGHWFYNPSTWLQGHVIETYPEINRVQTQICNLLECKNIQPRYYKQEINTAVPMHPDKNTLCAINIILSDTYGPIEFEDLGEIYYDCAILNLQKKHAVPSFPEERVLLKFSIFDISYKDALSNYHINKNKE</sequence>
<gene>
    <name evidence="1" type="ORF">METZ01_LOCUS153585</name>
</gene>
<reference evidence="1" key="1">
    <citation type="submission" date="2018-05" db="EMBL/GenBank/DDBJ databases">
        <authorList>
            <person name="Lanie J.A."/>
            <person name="Ng W.-L."/>
            <person name="Kazmierczak K.M."/>
            <person name="Andrzejewski T.M."/>
            <person name="Davidsen T.M."/>
            <person name="Wayne K.J."/>
            <person name="Tettelin H."/>
            <person name="Glass J.I."/>
            <person name="Rusch D."/>
            <person name="Podicherti R."/>
            <person name="Tsui H.-C.T."/>
            <person name="Winkler M.E."/>
        </authorList>
    </citation>
    <scope>NUCLEOTIDE SEQUENCE</scope>
</reference>
<organism evidence="1">
    <name type="scientific">marine metagenome</name>
    <dbReference type="NCBI Taxonomy" id="408172"/>
    <lineage>
        <taxon>unclassified sequences</taxon>
        <taxon>metagenomes</taxon>
        <taxon>ecological metagenomes</taxon>
    </lineage>
</organism>
<dbReference type="AlphaFoldDB" id="A0A382AHH5"/>
<proteinExistence type="predicted"/>
<protein>
    <recommendedName>
        <fullName evidence="2">Aspartyl/asparaginy/proline hydroxylase domain-containing protein</fullName>
    </recommendedName>
</protein>
<name>A0A382AHH5_9ZZZZ</name>
<evidence type="ECO:0000313" key="1">
    <source>
        <dbReference type="EMBL" id="SVB00731.1"/>
    </source>
</evidence>
<dbReference type="EMBL" id="UINC01025338">
    <property type="protein sequence ID" value="SVB00731.1"/>
    <property type="molecule type" value="Genomic_DNA"/>
</dbReference>
<accession>A0A382AHH5</accession>